<dbReference type="EMBL" id="RQHS01000019">
    <property type="protein sequence ID" value="TGM97314.1"/>
    <property type="molecule type" value="Genomic_DNA"/>
</dbReference>
<dbReference type="Pfam" id="PF14491">
    <property type="entry name" value="DUF4435"/>
    <property type="match status" value="1"/>
</dbReference>
<gene>
    <name evidence="2" type="ORF">EHR06_14285</name>
</gene>
<organism evidence="2 3">
    <name type="scientific">Leptospira dzoumogneensis</name>
    <dbReference type="NCBI Taxonomy" id="2484904"/>
    <lineage>
        <taxon>Bacteria</taxon>
        <taxon>Pseudomonadati</taxon>
        <taxon>Spirochaetota</taxon>
        <taxon>Spirochaetia</taxon>
        <taxon>Leptospirales</taxon>
        <taxon>Leptospiraceae</taxon>
        <taxon>Leptospira</taxon>
    </lineage>
</organism>
<feature type="domain" description="DUF4435" evidence="1">
    <location>
        <begin position="21"/>
        <end position="251"/>
    </location>
</feature>
<comment type="caution">
    <text evidence="2">The sequence shown here is derived from an EMBL/GenBank/DDBJ whole genome shotgun (WGS) entry which is preliminary data.</text>
</comment>
<accession>A0A4Z1AQF8</accession>
<evidence type="ECO:0000313" key="2">
    <source>
        <dbReference type="EMBL" id="TGM97314.1"/>
    </source>
</evidence>
<name>A0A4Z1AQF8_9LEPT</name>
<evidence type="ECO:0000259" key="1">
    <source>
        <dbReference type="Pfam" id="PF14491"/>
    </source>
</evidence>
<dbReference type="AlphaFoldDB" id="A0A4Z1AQF8"/>
<reference evidence="2" key="1">
    <citation type="journal article" date="2019" name="PLoS Negl. Trop. Dis.">
        <title>Revisiting the worldwide diversity of Leptospira species in the environment.</title>
        <authorList>
            <person name="Vincent A.T."/>
            <person name="Schiettekatte O."/>
            <person name="Bourhy P."/>
            <person name="Veyrier F.J."/>
            <person name="Picardeau M."/>
        </authorList>
    </citation>
    <scope>NUCLEOTIDE SEQUENCE [LARGE SCALE GENOMIC DNA]</scope>
    <source>
        <strain evidence="2">201601113</strain>
    </source>
</reference>
<dbReference type="OrthoDB" id="8448914at2"/>
<keyword evidence="3" id="KW-1185">Reference proteome</keyword>
<dbReference type="Proteomes" id="UP000297241">
    <property type="component" value="Unassembled WGS sequence"/>
</dbReference>
<dbReference type="InterPro" id="IPR029492">
    <property type="entry name" value="DUF4435"/>
</dbReference>
<protein>
    <submittedName>
        <fullName evidence="2">DUF4435 domain-containing protein</fullName>
    </submittedName>
</protein>
<dbReference type="RefSeq" id="WP_135757621.1">
    <property type="nucleotide sequence ID" value="NZ_RQHS01000019.1"/>
</dbReference>
<sequence>MLERSIKGKKAKAVFYTSFNDIDVFIEDTGPGSKKLYEILLSKIFKTAFRVNTVFPLGGKKSVIDECKADVDFSRKKIFIVDGDLELLLGNNPTGVFRLFILKKYCIENYFIDENAILEVLDEEDIEQSKEQLKKLFDYENWKINNETILFDLFVHFAISHKYSIGIATVSNPISHLVSSSDGIIDLAKFEKRKIELISEMLRVIATTDIESSCKEIFERVVKSNVNPIDCISGKDYLLRLILMRMRQIVKFRADNSVIKQRLAMKVVHQDFYEILDYLNSY</sequence>
<evidence type="ECO:0000313" key="3">
    <source>
        <dbReference type="Proteomes" id="UP000297241"/>
    </source>
</evidence>
<proteinExistence type="predicted"/>